<gene>
    <name evidence="1" type="ORF">C1SCF055_LOCUS21774</name>
</gene>
<dbReference type="EMBL" id="CAMXCT020002045">
    <property type="protein sequence ID" value="CAL1148558.1"/>
    <property type="molecule type" value="Genomic_DNA"/>
</dbReference>
<protein>
    <submittedName>
        <fullName evidence="2">Pre-mRNA-processing factor 39</fullName>
    </submittedName>
</protein>
<proteinExistence type="predicted"/>
<accession>A0A9P1CQM0</accession>
<dbReference type="Proteomes" id="UP001152797">
    <property type="component" value="Unassembled WGS sequence"/>
</dbReference>
<organism evidence="1">
    <name type="scientific">Cladocopium goreaui</name>
    <dbReference type="NCBI Taxonomy" id="2562237"/>
    <lineage>
        <taxon>Eukaryota</taxon>
        <taxon>Sar</taxon>
        <taxon>Alveolata</taxon>
        <taxon>Dinophyceae</taxon>
        <taxon>Suessiales</taxon>
        <taxon>Symbiodiniaceae</taxon>
        <taxon>Cladocopium</taxon>
    </lineage>
</organism>
<reference evidence="2 3" key="2">
    <citation type="submission" date="2024-05" db="EMBL/GenBank/DDBJ databases">
        <authorList>
            <person name="Chen Y."/>
            <person name="Shah S."/>
            <person name="Dougan E. K."/>
            <person name="Thang M."/>
            <person name="Chan C."/>
        </authorList>
    </citation>
    <scope>NUCLEOTIDE SEQUENCE [LARGE SCALE GENOMIC DNA]</scope>
</reference>
<keyword evidence="3" id="KW-1185">Reference proteome</keyword>
<reference evidence="1" key="1">
    <citation type="submission" date="2022-10" db="EMBL/GenBank/DDBJ databases">
        <authorList>
            <person name="Chen Y."/>
            <person name="Dougan E. K."/>
            <person name="Chan C."/>
            <person name="Rhodes N."/>
            <person name="Thang M."/>
        </authorList>
    </citation>
    <scope>NUCLEOTIDE SEQUENCE</scope>
</reference>
<evidence type="ECO:0000313" key="3">
    <source>
        <dbReference type="Proteomes" id="UP001152797"/>
    </source>
</evidence>
<sequence length="166" mass="17890">MHGSARTDCIKWTKRASPETRSLLATWQAGCRDVGLLLELTSLLVRFSRGEQKGSTGLPLRQSCLLFEEALRCLANDAGATPSHVEAPLPEACELWSCYVDFLLANGAPLSQLRDVQARARAFRSQASVRKADAENRKRGLPGPTASCKQAKLAAFQTAPGHLGGS</sequence>
<dbReference type="EMBL" id="CAMXCT030002045">
    <property type="protein sequence ID" value="CAL4782495.1"/>
    <property type="molecule type" value="Genomic_DNA"/>
</dbReference>
<name>A0A9P1CQM0_9DINO</name>
<dbReference type="AlphaFoldDB" id="A0A9P1CQM0"/>
<comment type="caution">
    <text evidence="1">The sequence shown here is derived from an EMBL/GenBank/DDBJ whole genome shotgun (WGS) entry which is preliminary data.</text>
</comment>
<evidence type="ECO:0000313" key="1">
    <source>
        <dbReference type="EMBL" id="CAI3995183.1"/>
    </source>
</evidence>
<dbReference type="EMBL" id="CAMXCT010002045">
    <property type="protein sequence ID" value="CAI3995183.1"/>
    <property type="molecule type" value="Genomic_DNA"/>
</dbReference>
<evidence type="ECO:0000313" key="2">
    <source>
        <dbReference type="EMBL" id="CAL4782495.1"/>
    </source>
</evidence>